<evidence type="ECO:0000256" key="1">
    <source>
        <dbReference type="SAM" id="Phobius"/>
    </source>
</evidence>
<proteinExistence type="predicted"/>
<keyword evidence="1" id="KW-1133">Transmembrane helix</keyword>
<organism evidence="2">
    <name type="scientific">hydrothermal vent metagenome</name>
    <dbReference type="NCBI Taxonomy" id="652676"/>
    <lineage>
        <taxon>unclassified sequences</taxon>
        <taxon>metagenomes</taxon>
        <taxon>ecological metagenomes</taxon>
    </lineage>
</organism>
<dbReference type="InterPro" id="IPR021401">
    <property type="entry name" value="DUF3040"/>
</dbReference>
<dbReference type="EMBL" id="UOEK01000562">
    <property type="protein sequence ID" value="VAW09355.1"/>
    <property type="molecule type" value="Genomic_DNA"/>
</dbReference>
<feature type="transmembrane region" description="Helical" evidence="1">
    <location>
        <begin position="64"/>
        <end position="82"/>
    </location>
</feature>
<dbReference type="Pfam" id="PF11239">
    <property type="entry name" value="DUF3040"/>
    <property type="match status" value="1"/>
</dbReference>
<evidence type="ECO:0000313" key="2">
    <source>
        <dbReference type="EMBL" id="VAW09355.1"/>
    </source>
</evidence>
<evidence type="ECO:0008006" key="3">
    <source>
        <dbReference type="Google" id="ProtNLM"/>
    </source>
</evidence>
<sequence length="111" mass="12733">MPLNDHEKQILEEIERQFYEQDPELARAVATRKPRPEGTWPARLATVGLFVGLAVMLVSFSRSTLVGLLGFLTMVGSAGFLAERFAARYRLLDTRLATRVERAKQRMRRER</sequence>
<accession>A0A3B0STW9</accession>
<dbReference type="AlphaFoldDB" id="A0A3B0STW9"/>
<keyword evidence="1" id="KW-0812">Transmembrane</keyword>
<keyword evidence="1" id="KW-0472">Membrane</keyword>
<name>A0A3B0STW9_9ZZZZ</name>
<feature type="transmembrane region" description="Helical" evidence="1">
    <location>
        <begin position="40"/>
        <end position="58"/>
    </location>
</feature>
<gene>
    <name evidence="2" type="ORF">MNBD_ACTINO02-571</name>
</gene>
<reference evidence="2" key="1">
    <citation type="submission" date="2018-06" db="EMBL/GenBank/DDBJ databases">
        <authorList>
            <person name="Zhirakovskaya E."/>
        </authorList>
    </citation>
    <scope>NUCLEOTIDE SEQUENCE</scope>
</reference>
<protein>
    <recommendedName>
        <fullName evidence="3">DUF3040 domain-containing protein</fullName>
    </recommendedName>
</protein>